<gene>
    <name evidence="2" type="ordered locus">M301_1253</name>
</gene>
<sequence length="277" mass="31820">MAGIPKSTRSGGPKTEAGKIASSRNALKTGAYSSMAVIPGESEEDFRGLHEEFLVSFKPSDVAESSMVRELAVLTWKKLRLERLEQAAFVRALKIPVKALDICSMVPVEECHDWLIRDISIVTEEFIATYSEMLELLRPGSENIEINERLFLFFSKNPEFTELLRKEHLLDESDRISIEHIGHKLDNQVYNDQLAKGWTLPEVRQWLNQIQWVAEYLDDIKAAIALIKEKRLLDLMQDQGIVRAHDDLSRAFYRTLGELRRQQSWRQKIGIIDVTPE</sequence>
<dbReference type="eggNOG" id="ENOG5031821">
    <property type="taxonomic scope" value="Bacteria"/>
</dbReference>
<feature type="region of interest" description="Disordered" evidence="1">
    <location>
        <begin position="1"/>
        <end position="21"/>
    </location>
</feature>
<name>D7DHV1_METV0</name>
<protein>
    <submittedName>
        <fullName evidence="2">Uncharacterized protein</fullName>
    </submittedName>
</protein>
<evidence type="ECO:0000256" key="1">
    <source>
        <dbReference type="SAM" id="MobiDB-lite"/>
    </source>
</evidence>
<dbReference type="HOGENOM" id="CLU_1004045_0_0_4"/>
<dbReference type="AlphaFoldDB" id="D7DHV1"/>
<dbReference type="Proteomes" id="UP000000383">
    <property type="component" value="Chromosome"/>
</dbReference>
<proteinExistence type="predicted"/>
<dbReference type="KEGG" id="meh:M301_1253"/>
<keyword evidence="3" id="KW-1185">Reference proteome</keyword>
<evidence type="ECO:0000313" key="2">
    <source>
        <dbReference type="EMBL" id="ADI29636.1"/>
    </source>
</evidence>
<organism evidence="2 3">
    <name type="scientific">Methylotenera versatilis (strain 301)</name>
    <dbReference type="NCBI Taxonomy" id="666681"/>
    <lineage>
        <taxon>Bacteria</taxon>
        <taxon>Pseudomonadati</taxon>
        <taxon>Pseudomonadota</taxon>
        <taxon>Betaproteobacteria</taxon>
        <taxon>Nitrosomonadales</taxon>
        <taxon>Methylophilaceae</taxon>
        <taxon>Methylotenera</taxon>
    </lineage>
</organism>
<accession>D7DHV1</accession>
<evidence type="ECO:0000313" key="3">
    <source>
        <dbReference type="Proteomes" id="UP000000383"/>
    </source>
</evidence>
<reference evidence="2 3" key="2">
    <citation type="journal article" date="2011" name="J. Bacteriol.">
        <title>Genomes of three methylotrophs from a single niche uncover genetic and metabolic divergence of Methylophilaceae.</title>
        <authorList>
            <person name="Lapidus A."/>
            <person name="Clum A."/>
            <person name="Labutti K."/>
            <person name="Kaluzhnaya M.G."/>
            <person name="Lim S."/>
            <person name="Beck D.A."/>
            <person name="Glavina Del Rio T."/>
            <person name="Nolan M."/>
            <person name="Mavromatis K."/>
            <person name="Huntemann M."/>
            <person name="Lucas S."/>
            <person name="Lidstrom M.E."/>
            <person name="Ivanova N."/>
            <person name="Chistoserdova L."/>
        </authorList>
    </citation>
    <scope>NUCLEOTIDE SEQUENCE [LARGE SCALE GENOMIC DNA]</scope>
    <source>
        <strain evidence="2 3">301</strain>
    </source>
</reference>
<dbReference type="RefSeq" id="WP_013147950.1">
    <property type="nucleotide sequence ID" value="NC_014207.1"/>
</dbReference>
<dbReference type="OrthoDB" id="9153490at2"/>
<reference evidence="3" key="1">
    <citation type="submission" date="2010-05" db="EMBL/GenBank/DDBJ databases">
        <title>Complete sequence of Methylotenera sp. 301.</title>
        <authorList>
            <person name="Lucas S."/>
            <person name="Copeland A."/>
            <person name="Lapidus A."/>
            <person name="Cheng J.-F."/>
            <person name="Bruce D."/>
            <person name="Goodwin L."/>
            <person name="Pitluck S."/>
            <person name="Clum A."/>
            <person name="Land M."/>
            <person name="Hauser L."/>
            <person name="Kyrpides N."/>
            <person name="Ivanova N."/>
            <person name="Chistoservova L."/>
            <person name="Kalyuzhnaya M."/>
            <person name="Woyke T."/>
        </authorList>
    </citation>
    <scope>NUCLEOTIDE SEQUENCE [LARGE SCALE GENOMIC DNA]</scope>
    <source>
        <strain evidence="3">301</strain>
    </source>
</reference>
<dbReference type="STRING" id="666681.M301_1253"/>
<dbReference type="EMBL" id="CP002056">
    <property type="protein sequence ID" value="ADI29636.1"/>
    <property type="molecule type" value="Genomic_DNA"/>
</dbReference>